<proteinExistence type="inferred from homology"/>
<evidence type="ECO:0000256" key="4">
    <source>
        <dbReference type="ARBA" id="ARBA00023163"/>
    </source>
</evidence>
<evidence type="ECO:0000256" key="1">
    <source>
        <dbReference type="ARBA" id="ARBA00009437"/>
    </source>
</evidence>
<dbReference type="RefSeq" id="WP_186739971.1">
    <property type="nucleotide sequence ID" value="NZ_CP060394.1"/>
</dbReference>
<dbReference type="Pfam" id="PF00126">
    <property type="entry name" value="HTH_1"/>
    <property type="match status" value="1"/>
</dbReference>
<dbReference type="AlphaFoldDB" id="A0A7G8BCG8"/>
<dbReference type="Gene3D" id="3.40.190.10">
    <property type="entry name" value="Periplasmic binding protein-like II"/>
    <property type="match status" value="2"/>
</dbReference>
<comment type="similarity">
    <text evidence="1">Belongs to the LysR transcriptional regulatory family.</text>
</comment>
<protein>
    <submittedName>
        <fullName evidence="6">LysR family transcriptional regulator</fullName>
    </submittedName>
</protein>
<dbReference type="GO" id="GO:0003677">
    <property type="term" value="F:DNA binding"/>
    <property type="evidence" value="ECO:0007669"/>
    <property type="project" value="UniProtKB-KW"/>
</dbReference>
<evidence type="ECO:0000256" key="2">
    <source>
        <dbReference type="ARBA" id="ARBA00023015"/>
    </source>
</evidence>
<dbReference type="KEGG" id="adin:H7849_13675"/>
<evidence type="ECO:0000256" key="3">
    <source>
        <dbReference type="ARBA" id="ARBA00023125"/>
    </source>
</evidence>
<dbReference type="GO" id="GO:0003700">
    <property type="term" value="F:DNA-binding transcription factor activity"/>
    <property type="evidence" value="ECO:0007669"/>
    <property type="project" value="InterPro"/>
</dbReference>
<dbReference type="PROSITE" id="PS50931">
    <property type="entry name" value="HTH_LYSR"/>
    <property type="match status" value="1"/>
</dbReference>
<dbReference type="GO" id="GO:0032993">
    <property type="term" value="C:protein-DNA complex"/>
    <property type="evidence" value="ECO:0007669"/>
    <property type="project" value="TreeGrafter"/>
</dbReference>
<dbReference type="InterPro" id="IPR036390">
    <property type="entry name" value="WH_DNA-bd_sf"/>
</dbReference>
<dbReference type="PRINTS" id="PR00039">
    <property type="entry name" value="HTHLYSR"/>
</dbReference>
<keyword evidence="3" id="KW-0238">DNA-binding</keyword>
<sequence>MDIADIELRHLRYFVAVAEELHFGRAAQRLHIAQPPLSQQIRKLEEAVGHPLLLRTSRNVRLTAAGEELLKRAQQTLRKVAEDIHNTRRIGRGEVGTLTVGFIASAMLTVLPKMLSEYRNRFPEVELRLREFYTSALLRALRDGTADLGFTRDAGEEETLQTEILLPEPYIAVVSARHPLASRMSIRMDELRSEPFVLFSPEVGHNAWDKVMRLCQQGGFRPKIVQEAPHWLTILRLVGTGLGVTIAPACVERIADQEVRCIKLRNSKVFSHLELAYRAETLTELEETFLSLARKTFRRQPA</sequence>
<dbReference type="FunFam" id="1.10.10.10:FF:000001">
    <property type="entry name" value="LysR family transcriptional regulator"/>
    <property type="match status" value="1"/>
</dbReference>
<keyword evidence="4" id="KW-0804">Transcription</keyword>
<dbReference type="Pfam" id="PF03466">
    <property type="entry name" value="LysR_substrate"/>
    <property type="match status" value="1"/>
</dbReference>
<organism evidence="6 7">
    <name type="scientific">Alloacidobacterium dinghuense</name>
    <dbReference type="NCBI Taxonomy" id="2763107"/>
    <lineage>
        <taxon>Bacteria</taxon>
        <taxon>Pseudomonadati</taxon>
        <taxon>Acidobacteriota</taxon>
        <taxon>Terriglobia</taxon>
        <taxon>Terriglobales</taxon>
        <taxon>Acidobacteriaceae</taxon>
        <taxon>Alloacidobacterium</taxon>
    </lineage>
</organism>
<name>A0A7G8BCG8_9BACT</name>
<dbReference type="InterPro" id="IPR036388">
    <property type="entry name" value="WH-like_DNA-bd_sf"/>
</dbReference>
<feature type="domain" description="HTH lysR-type" evidence="5">
    <location>
        <begin position="6"/>
        <end position="63"/>
    </location>
</feature>
<gene>
    <name evidence="6" type="ORF">H7849_13675</name>
</gene>
<dbReference type="CDD" id="cd08414">
    <property type="entry name" value="PBP2_LTTR_aromatics_like"/>
    <property type="match status" value="1"/>
</dbReference>
<evidence type="ECO:0000259" key="5">
    <source>
        <dbReference type="PROSITE" id="PS50931"/>
    </source>
</evidence>
<dbReference type="PANTHER" id="PTHR30346">
    <property type="entry name" value="TRANSCRIPTIONAL DUAL REGULATOR HCAR-RELATED"/>
    <property type="match status" value="1"/>
</dbReference>
<dbReference type="EMBL" id="CP060394">
    <property type="protein sequence ID" value="QNI30238.1"/>
    <property type="molecule type" value="Genomic_DNA"/>
</dbReference>
<keyword evidence="2" id="KW-0805">Transcription regulation</keyword>
<dbReference type="InterPro" id="IPR000847">
    <property type="entry name" value="LysR_HTH_N"/>
</dbReference>
<dbReference type="InterPro" id="IPR005119">
    <property type="entry name" value="LysR_subst-bd"/>
</dbReference>
<evidence type="ECO:0000313" key="6">
    <source>
        <dbReference type="EMBL" id="QNI30238.1"/>
    </source>
</evidence>
<dbReference type="SUPFAM" id="SSF46785">
    <property type="entry name" value="Winged helix' DNA-binding domain"/>
    <property type="match status" value="1"/>
</dbReference>
<dbReference type="Gene3D" id="1.10.10.10">
    <property type="entry name" value="Winged helix-like DNA-binding domain superfamily/Winged helix DNA-binding domain"/>
    <property type="match status" value="1"/>
</dbReference>
<reference evidence="6 7" key="1">
    <citation type="submission" date="2020-08" db="EMBL/GenBank/DDBJ databases">
        <title>Edaphobacter telluris sp. nov. and Acidobacterium dinghuensis sp. nov., two acidobacteria isolated from forest soil.</title>
        <authorList>
            <person name="Fu J."/>
            <person name="Qiu L."/>
        </authorList>
    </citation>
    <scope>NUCLEOTIDE SEQUENCE [LARGE SCALE GENOMIC DNA]</scope>
    <source>
        <strain evidence="6">4Y35</strain>
    </source>
</reference>
<accession>A0A7G8BCG8</accession>
<dbReference type="SUPFAM" id="SSF53850">
    <property type="entry name" value="Periplasmic binding protein-like II"/>
    <property type="match status" value="1"/>
</dbReference>
<dbReference type="PANTHER" id="PTHR30346:SF0">
    <property type="entry name" value="HCA OPERON TRANSCRIPTIONAL ACTIVATOR HCAR"/>
    <property type="match status" value="1"/>
</dbReference>
<evidence type="ECO:0000313" key="7">
    <source>
        <dbReference type="Proteomes" id="UP000515312"/>
    </source>
</evidence>
<keyword evidence="7" id="KW-1185">Reference proteome</keyword>
<dbReference type="Proteomes" id="UP000515312">
    <property type="component" value="Chromosome"/>
</dbReference>